<feature type="transmembrane region" description="Helical" evidence="1">
    <location>
        <begin position="40"/>
        <end position="64"/>
    </location>
</feature>
<protein>
    <submittedName>
        <fullName evidence="2">Uncharacterized protein</fullName>
    </submittedName>
</protein>
<feature type="transmembrane region" description="Helical" evidence="1">
    <location>
        <begin position="6"/>
        <end position="28"/>
    </location>
</feature>
<dbReference type="EMBL" id="JACHHB010000005">
    <property type="protein sequence ID" value="MBB5173308.1"/>
    <property type="molecule type" value="Genomic_DNA"/>
</dbReference>
<evidence type="ECO:0000313" key="2">
    <source>
        <dbReference type="EMBL" id="MBB5173308.1"/>
    </source>
</evidence>
<dbReference type="AlphaFoldDB" id="A0A840QPN8"/>
<gene>
    <name evidence="2" type="ORF">HNQ41_001477</name>
</gene>
<dbReference type="RefSeq" id="WP_184663756.1">
    <property type="nucleotide sequence ID" value="NZ_JACHHB010000005.1"/>
</dbReference>
<reference evidence="2 3" key="1">
    <citation type="submission" date="2020-08" db="EMBL/GenBank/DDBJ databases">
        <title>Genomic Encyclopedia of Type Strains, Phase IV (KMG-IV): sequencing the most valuable type-strain genomes for metagenomic binning, comparative biology and taxonomic classification.</title>
        <authorList>
            <person name="Goeker M."/>
        </authorList>
    </citation>
    <scope>NUCLEOTIDE SEQUENCE [LARGE SCALE GENOMIC DNA]</scope>
    <source>
        <strain evidence="2 3">DSM 24696</strain>
    </source>
</reference>
<keyword evidence="1" id="KW-0812">Transmembrane</keyword>
<accession>A0A840QPN8</accession>
<proteinExistence type="predicted"/>
<keyword evidence="1" id="KW-0472">Membrane</keyword>
<sequence>MFSTATSFGVITIVTSLHAIIAIISFLLAKQNDTIVVRRIFKLIYSLLIGWLLSFASVSSFMFMRSEMAMQVYVFDLGMLSTIFVFTLFQGFLYGFIDDWLEKRKNNT</sequence>
<name>A0A840QPN8_9BACI</name>
<dbReference type="Proteomes" id="UP000551878">
    <property type="component" value="Unassembled WGS sequence"/>
</dbReference>
<keyword evidence="1" id="KW-1133">Transmembrane helix</keyword>
<organism evidence="2 3">
    <name type="scientific">Texcoconibacillus texcoconensis</name>
    <dbReference type="NCBI Taxonomy" id="1095777"/>
    <lineage>
        <taxon>Bacteria</taxon>
        <taxon>Bacillati</taxon>
        <taxon>Bacillota</taxon>
        <taxon>Bacilli</taxon>
        <taxon>Bacillales</taxon>
        <taxon>Bacillaceae</taxon>
        <taxon>Texcoconibacillus</taxon>
    </lineage>
</organism>
<feature type="transmembrane region" description="Helical" evidence="1">
    <location>
        <begin position="70"/>
        <end position="97"/>
    </location>
</feature>
<evidence type="ECO:0000313" key="3">
    <source>
        <dbReference type="Proteomes" id="UP000551878"/>
    </source>
</evidence>
<comment type="caution">
    <text evidence="2">The sequence shown here is derived from an EMBL/GenBank/DDBJ whole genome shotgun (WGS) entry which is preliminary data.</text>
</comment>
<evidence type="ECO:0000256" key="1">
    <source>
        <dbReference type="SAM" id="Phobius"/>
    </source>
</evidence>
<keyword evidence="3" id="KW-1185">Reference proteome</keyword>